<feature type="region of interest" description="Disordered" evidence="1">
    <location>
        <begin position="1"/>
        <end position="62"/>
    </location>
</feature>
<proteinExistence type="predicted"/>
<reference evidence="2 3" key="1">
    <citation type="submission" date="2011-02" db="EMBL/GenBank/DDBJ databases">
        <title>The Genome Sequence of Sphaeroforma arctica JP610.</title>
        <authorList>
            <consortium name="The Broad Institute Genome Sequencing Platform"/>
            <person name="Russ C."/>
            <person name="Cuomo C."/>
            <person name="Young S.K."/>
            <person name="Zeng Q."/>
            <person name="Gargeya S."/>
            <person name="Alvarado L."/>
            <person name="Berlin A."/>
            <person name="Chapman S.B."/>
            <person name="Chen Z."/>
            <person name="Freedman E."/>
            <person name="Gellesch M."/>
            <person name="Goldberg J."/>
            <person name="Griggs A."/>
            <person name="Gujja S."/>
            <person name="Heilman E."/>
            <person name="Heiman D."/>
            <person name="Howarth C."/>
            <person name="Mehta T."/>
            <person name="Neiman D."/>
            <person name="Pearson M."/>
            <person name="Roberts A."/>
            <person name="Saif S."/>
            <person name="Shea T."/>
            <person name="Shenoy N."/>
            <person name="Sisk P."/>
            <person name="Stolte C."/>
            <person name="Sykes S."/>
            <person name="White J."/>
            <person name="Yandava C."/>
            <person name="Burger G."/>
            <person name="Gray M.W."/>
            <person name="Holland P.W.H."/>
            <person name="King N."/>
            <person name="Lang F.B.F."/>
            <person name="Roger A.J."/>
            <person name="Ruiz-Trillo I."/>
            <person name="Haas B."/>
            <person name="Nusbaum C."/>
            <person name="Birren B."/>
        </authorList>
    </citation>
    <scope>NUCLEOTIDE SEQUENCE [LARGE SCALE GENOMIC DNA]</scope>
    <source>
        <strain evidence="2 3">JP610</strain>
    </source>
</reference>
<dbReference type="EMBL" id="KQ242536">
    <property type="protein sequence ID" value="KNC78214.1"/>
    <property type="molecule type" value="Genomic_DNA"/>
</dbReference>
<dbReference type="Proteomes" id="UP000054560">
    <property type="component" value="Unassembled WGS sequence"/>
</dbReference>
<organism evidence="2 3">
    <name type="scientific">Sphaeroforma arctica JP610</name>
    <dbReference type="NCBI Taxonomy" id="667725"/>
    <lineage>
        <taxon>Eukaryota</taxon>
        <taxon>Ichthyosporea</taxon>
        <taxon>Ichthyophonida</taxon>
        <taxon>Sphaeroforma</taxon>
    </lineage>
</organism>
<gene>
    <name evidence="2" type="ORF">SARC_09341</name>
</gene>
<keyword evidence="3" id="KW-1185">Reference proteome</keyword>
<sequence>MTNTSDPKRVEVDGRTNIVRNNPQARVNGSSPPASDKINHSGNVKRGYVNTTGSVMTSADSS</sequence>
<feature type="compositionally biased region" description="Basic and acidic residues" evidence="1">
    <location>
        <begin position="1"/>
        <end position="14"/>
    </location>
</feature>
<feature type="compositionally biased region" description="Polar residues" evidence="1">
    <location>
        <begin position="18"/>
        <end position="33"/>
    </location>
</feature>
<feature type="compositionally biased region" description="Polar residues" evidence="1">
    <location>
        <begin position="49"/>
        <end position="62"/>
    </location>
</feature>
<dbReference type="RefSeq" id="XP_014152116.1">
    <property type="nucleotide sequence ID" value="XM_014296641.1"/>
</dbReference>
<name>A0A0L0FNB0_9EUKA</name>
<dbReference type="GeneID" id="25909845"/>
<accession>A0A0L0FNB0</accession>
<dbReference type="AlphaFoldDB" id="A0A0L0FNB0"/>
<evidence type="ECO:0000256" key="1">
    <source>
        <dbReference type="SAM" id="MobiDB-lite"/>
    </source>
</evidence>
<protein>
    <submittedName>
        <fullName evidence="2">Uncharacterized protein</fullName>
    </submittedName>
</protein>
<evidence type="ECO:0000313" key="3">
    <source>
        <dbReference type="Proteomes" id="UP000054560"/>
    </source>
</evidence>
<evidence type="ECO:0000313" key="2">
    <source>
        <dbReference type="EMBL" id="KNC78214.1"/>
    </source>
</evidence>